<evidence type="ECO:0000313" key="2">
    <source>
        <dbReference type="Proteomes" id="UP001652661"/>
    </source>
</evidence>
<protein>
    <submittedName>
        <fullName evidence="3">Nucleolar and coiled-body phosphoprotein 1 isoform X2</fullName>
    </submittedName>
</protein>
<dbReference type="RefSeq" id="XP_017018203.1">
    <property type="nucleotide sequence ID" value="XM_017162714.3"/>
</dbReference>
<feature type="compositionally biased region" description="Acidic residues" evidence="1">
    <location>
        <begin position="561"/>
        <end position="573"/>
    </location>
</feature>
<dbReference type="AlphaFoldDB" id="A0A6P4I6C6"/>
<feature type="compositionally biased region" description="Basic and acidic residues" evidence="1">
    <location>
        <begin position="603"/>
        <end position="648"/>
    </location>
</feature>
<sequence length="855" mass="93370">MELFDMVKAAPPPQTISAPERTSPPSPIPPDSPDAIATDAVDDADLLQSAVKDEEGNNVEDRKYSPKRHIDSPPLPGLKSDESLFKTPQNIQKYKQDDIKIDEVKPKTDDEDDVVQQVAGDKSENLEGNDSDGSLDGYPKTLPTKTKAQQKMFSDLPDQSASLSCVLREFSIRVRRLKQSEIDSACASLAKSKFASSETPSRKRGRPRKSAEDKKSPSPAKKLKISPTAKIHIKVPLPSGAKKRALANLARTHTPPPILSSRIKAKPKPKQKPKGLKVSPALVQRYGRRVFSCVVNVKKLKWPSKSGERPRPRRSNLSVSFNESVEILGSNEGSPRRYTFGAISSKSPKPTRLQRVDATGNVLEDIALTANMLVSPSSAPSGSRGKGKRRSCNGSPQLKRPHQRIPLSGLASLRLDDGPRSDGDDDEEYIVPNELPGMQRPGTPTPKKKKISYTTTISDDEDEKAPPQKKPKDAKEAPKKEAKTKPNSKKVEKFTSLKESVLQSVVPQGKPNEIVKGKEQKESGDVPGKDDQKDAETEVQNVTETTANDGEKPDTPRPVDILEDNPQETEEASTVETDVGAGEESVEENADKNSQEKTSVGETTDKKSEEKSKSSVGENAEKNPVRESKSNVEENGEKSPVEESKAAEEACETSDMSALELEEPSRQLRDDKTKPEKVGDVEVFREMDTPPSQPPLPLNSTEENPDDVLEIQTSLEDVRELHTPFSSQQSTPQASKRVRLDSGDSDCSFKSANEPNKETQLEHGRGGEAVGKEDAASGEDKSIIDSAELMTPPKTVNGCDPTTSEPTVFYSPIEAMPTLDDEVLGQLVEPDFQLNSSRHAISRGTLDDIMTALES</sequence>
<accession>A0A6P4I6C6</accession>
<name>A0A6P4I6C6_DROKI</name>
<feature type="compositionally biased region" description="Basic and acidic residues" evidence="1">
    <location>
        <begin position="663"/>
        <end position="688"/>
    </location>
</feature>
<feature type="compositionally biased region" description="Basic and acidic residues" evidence="1">
    <location>
        <begin position="94"/>
        <end position="108"/>
    </location>
</feature>
<evidence type="ECO:0000256" key="1">
    <source>
        <dbReference type="SAM" id="MobiDB-lite"/>
    </source>
</evidence>
<feature type="compositionally biased region" description="Polar residues" evidence="1">
    <location>
        <begin position="143"/>
        <end position="158"/>
    </location>
</feature>
<reference evidence="3" key="1">
    <citation type="submission" date="2025-08" db="UniProtKB">
        <authorList>
            <consortium name="RefSeq"/>
        </authorList>
    </citation>
    <scope>IDENTIFICATION</scope>
    <source>
        <strain evidence="3">14028-0561.14</strain>
        <tissue evidence="3">Whole fly</tissue>
    </source>
</reference>
<feature type="region of interest" description="Disordered" evidence="1">
    <location>
        <begin position="253"/>
        <end position="277"/>
    </location>
</feature>
<feature type="compositionally biased region" description="Polar residues" evidence="1">
    <location>
        <begin position="497"/>
        <end position="506"/>
    </location>
</feature>
<gene>
    <name evidence="3" type="primary">HP5</name>
</gene>
<dbReference type="OrthoDB" id="7872775at2759"/>
<dbReference type="Proteomes" id="UP001652661">
    <property type="component" value="Chromosome X"/>
</dbReference>
<feature type="compositionally biased region" description="Polar residues" evidence="1">
    <location>
        <begin position="538"/>
        <end position="548"/>
    </location>
</feature>
<keyword evidence="2" id="KW-1185">Reference proteome</keyword>
<feature type="compositionally biased region" description="Basic residues" evidence="1">
    <location>
        <begin position="263"/>
        <end position="275"/>
    </location>
</feature>
<organism evidence="2 3">
    <name type="scientific">Drosophila kikkawai</name>
    <name type="common">Fruit fly</name>
    <dbReference type="NCBI Taxonomy" id="30033"/>
    <lineage>
        <taxon>Eukaryota</taxon>
        <taxon>Metazoa</taxon>
        <taxon>Ecdysozoa</taxon>
        <taxon>Arthropoda</taxon>
        <taxon>Hexapoda</taxon>
        <taxon>Insecta</taxon>
        <taxon>Pterygota</taxon>
        <taxon>Neoptera</taxon>
        <taxon>Endopterygota</taxon>
        <taxon>Diptera</taxon>
        <taxon>Brachycera</taxon>
        <taxon>Muscomorpha</taxon>
        <taxon>Ephydroidea</taxon>
        <taxon>Drosophilidae</taxon>
        <taxon>Drosophila</taxon>
        <taxon>Sophophora</taxon>
    </lineage>
</organism>
<proteinExistence type="predicted"/>
<feature type="compositionally biased region" description="Basic and acidic residues" evidence="1">
    <location>
        <begin position="51"/>
        <end position="71"/>
    </location>
</feature>
<feature type="region of interest" description="Disordered" evidence="1">
    <location>
        <begin position="190"/>
        <end position="227"/>
    </location>
</feature>
<feature type="compositionally biased region" description="Basic and acidic residues" evidence="1">
    <location>
        <begin position="755"/>
        <end position="783"/>
    </location>
</feature>
<feature type="region of interest" description="Disordered" evidence="1">
    <location>
        <begin position="1"/>
        <end position="158"/>
    </location>
</feature>
<feature type="compositionally biased region" description="Pro residues" evidence="1">
    <location>
        <begin position="22"/>
        <end position="32"/>
    </location>
</feature>
<feature type="compositionally biased region" description="Polar residues" evidence="1">
    <location>
        <begin position="724"/>
        <end position="734"/>
    </location>
</feature>
<evidence type="ECO:0000313" key="3">
    <source>
        <dbReference type="RefSeq" id="XP_017018203.1"/>
    </source>
</evidence>
<feature type="compositionally biased region" description="Basic and acidic residues" evidence="1">
    <location>
        <begin position="464"/>
        <end position="496"/>
    </location>
</feature>
<feature type="compositionally biased region" description="Basic and acidic residues" evidence="1">
    <location>
        <begin position="513"/>
        <end position="536"/>
    </location>
</feature>
<feature type="region of interest" description="Disordered" evidence="1">
    <location>
        <begin position="374"/>
        <end position="808"/>
    </location>
</feature>